<reference evidence="1 2" key="1">
    <citation type="submission" date="2024-01" db="EMBL/GenBank/DDBJ databases">
        <title>Unpublished Manusciprt.</title>
        <authorList>
            <person name="Duman M."/>
            <person name="Valdes E.G."/>
            <person name="Ajmi N."/>
            <person name="Altun S."/>
            <person name="Saticioglu I.B."/>
        </authorList>
    </citation>
    <scope>NUCLEOTIDE SEQUENCE [LARGE SCALE GENOMIC DNA]</scope>
    <source>
        <strain evidence="1 2">148P</strain>
    </source>
</reference>
<evidence type="ECO:0000313" key="2">
    <source>
        <dbReference type="Proteomes" id="UP001335100"/>
    </source>
</evidence>
<accession>A0ABU7HR22</accession>
<dbReference type="Proteomes" id="UP001335100">
    <property type="component" value="Unassembled WGS sequence"/>
</dbReference>
<name>A0ABU7HR22_9PSED</name>
<dbReference type="RefSeq" id="WP_330074775.1">
    <property type="nucleotide sequence ID" value="NZ_JAZDQJ010000011.1"/>
</dbReference>
<protein>
    <submittedName>
        <fullName evidence="1">Uncharacterized protein</fullName>
    </submittedName>
</protein>
<sequence>MALISREVWWFEPPKPGQTEADLRWGFLEIHSDRPPRFVDERPTDRQMAERKSCRHFPVEEELTAAPAPESKKDG</sequence>
<evidence type="ECO:0000313" key="1">
    <source>
        <dbReference type="EMBL" id="MEE1933986.1"/>
    </source>
</evidence>
<proteinExistence type="predicted"/>
<keyword evidence="2" id="KW-1185">Reference proteome</keyword>
<organism evidence="1 2">
    <name type="scientific">Pseudomonas ulcerans</name>
    <dbReference type="NCBI Taxonomy" id="3115852"/>
    <lineage>
        <taxon>Bacteria</taxon>
        <taxon>Pseudomonadati</taxon>
        <taxon>Pseudomonadota</taxon>
        <taxon>Gammaproteobacteria</taxon>
        <taxon>Pseudomonadales</taxon>
        <taxon>Pseudomonadaceae</taxon>
        <taxon>Pseudomonas</taxon>
    </lineage>
</organism>
<dbReference type="EMBL" id="JAZDQJ010000011">
    <property type="protein sequence ID" value="MEE1933986.1"/>
    <property type="molecule type" value="Genomic_DNA"/>
</dbReference>
<comment type="caution">
    <text evidence="1">The sequence shown here is derived from an EMBL/GenBank/DDBJ whole genome shotgun (WGS) entry which is preliminary data.</text>
</comment>
<gene>
    <name evidence="1" type="ORF">V0R50_12200</name>
</gene>